<dbReference type="EMBL" id="CALNXI010003176">
    <property type="protein sequence ID" value="CAH3192428.1"/>
    <property type="molecule type" value="Genomic_DNA"/>
</dbReference>
<protein>
    <recommendedName>
        <fullName evidence="3">C-type lectin domain-containing protein</fullName>
    </recommendedName>
</protein>
<dbReference type="InterPro" id="IPR045860">
    <property type="entry name" value="Snake_toxin-like_sf"/>
</dbReference>
<name>A0ABN8SLQ6_9CNID</name>
<sequence length="271" mass="30713">MEVLLIILYRSSGMETQQVRSSKLNGNEIKCVELFRNGWNLTECCKNTDYYICEKPKGPLSCPPDHDEGHLNGLSCYYKHSTLKTWEDAKKDCTASGGNLDIWIDQGNKSKLCGTISKTDNRKTDRDCGQRHAYLCEKPVPVISAQISRSNCSKLLFFSVPTISCYGCENSSSLDECQKNQDDVDCPIPVHYCAKVKYQSITREGKIQTSYRYGCVTKDQCDATYEKIVDCCKGDKCNTTYFSISFPGTSRFQMAAAYWKTRRPLNEVFIV</sequence>
<accession>A0ABN8SLQ6</accession>
<dbReference type="SUPFAM" id="SSF57302">
    <property type="entry name" value="Snake toxin-like"/>
    <property type="match status" value="1"/>
</dbReference>
<evidence type="ECO:0000313" key="1">
    <source>
        <dbReference type="EMBL" id="CAH3192428.1"/>
    </source>
</evidence>
<dbReference type="CDD" id="cd00117">
    <property type="entry name" value="TFP"/>
    <property type="match status" value="1"/>
</dbReference>
<keyword evidence="2" id="KW-1185">Reference proteome</keyword>
<organism evidence="1 2">
    <name type="scientific">Porites evermanni</name>
    <dbReference type="NCBI Taxonomy" id="104178"/>
    <lineage>
        <taxon>Eukaryota</taxon>
        <taxon>Metazoa</taxon>
        <taxon>Cnidaria</taxon>
        <taxon>Anthozoa</taxon>
        <taxon>Hexacorallia</taxon>
        <taxon>Scleractinia</taxon>
        <taxon>Fungiina</taxon>
        <taxon>Poritidae</taxon>
        <taxon>Porites</taxon>
    </lineage>
</organism>
<comment type="caution">
    <text evidence="1">The sequence shown here is derived from an EMBL/GenBank/DDBJ whole genome shotgun (WGS) entry which is preliminary data.</text>
</comment>
<gene>
    <name evidence="1" type="ORF">PEVE_00023868</name>
</gene>
<dbReference type="Gene3D" id="2.10.60.10">
    <property type="entry name" value="CD59"/>
    <property type="match status" value="1"/>
</dbReference>
<proteinExistence type="predicted"/>
<reference evidence="1 2" key="1">
    <citation type="submission" date="2022-05" db="EMBL/GenBank/DDBJ databases">
        <authorList>
            <consortium name="Genoscope - CEA"/>
            <person name="William W."/>
        </authorList>
    </citation>
    <scope>NUCLEOTIDE SEQUENCE [LARGE SCALE GENOMIC DNA]</scope>
</reference>
<dbReference type="SUPFAM" id="SSF56436">
    <property type="entry name" value="C-type lectin-like"/>
    <property type="match status" value="1"/>
</dbReference>
<dbReference type="CDD" id="cd00037">
    <property type="entry name" value="CLECT"/>
    <property type="match status" value="1"/>
</dbReference>
<evidence type="ECO:0008006" key="3">
    <source>
        <dbReference type="Google" id="ProtNLM"/>
    </source>
</evidence>
<dbReference type="Proteomes" id="UP001159427">
    <property type="component" value="Unassembled WGS sequence"/>
</dbReference>
<dbReference type="Gene3D" id="3.10.100.10">
    <property type="entry name" value="Mannose-Binding Protein A, subunit A"/>
    <property type="match status" value="1"/>
</dbReference>
<evidence type="ECO:0000313" key="2">
    <source>
        <dbReference type="Proteomes" id="UP001159427"/>
    </source>
</evidence>
<dbReference type="InterPro" id="IPR016186">
    <property type="entry name" value="C-type_lectin-like/link_sf"/>
</dbReference>
<dbReference type="InterPro" id="IPR016187">
    <property type="entry name" value="CTDL_fold"/>
</dbReference>